<accession>Q0QIH6</accession>
<evidence type="ECO:0000256" key="4">
    <source>
        <dbReference type="ARBA" id="ARBA00022562"/>
    </source>
</evidence>
<evidence type="ECO:0000256" key="5">
    <source>
        <dbReference type="ARBA" id="ARBA00022581"/>
    </source>
</evidence>
<dbReference type="GO" id="GO:0075521">
    <property type="term" value="P:microtubule-dependent intracellular transport of viral material towards nucleus"/>
    <property type="evidence" value="ECO:0007669"/>
    <property type="project" value="UniProtKB-UniRule"/>
</dbReference>
<keyword evidence="12 15" id="KW-0238">DNA-binding</keyword>
<keyword evidence="7 15" id="KW-0946">Virion</keyword>
<dbReference type="Pfam" id="PF00513">
    <property type="entry name" value="Late_protein_L2"/>
    <property type="match status" value="1"/>
</dbReference>
<keyword evidence="6" id="KW-1040">Host Golgi apparatus</keyword>
<comment type="function">
    <text evidence="15">Minor protein of the capsid that localizes along the inner surface of the virion, within the central cavities beneath the L1 pentamers. Plays a role in capsid stabilization through interaction with the major capsid protein L1. Once the virion enters the host cell, L2 escorts the genomic DNA into the nucleus by promoting escape from the endosomal compartments and traffic through the host Golgi network. Mechanistically, the C-terminus of L2 possesses a cell-penetrating peptide that protudes from the host endosome, interacts with host cytoplasmic retromer cargo and thereby mediates the capsid delivery to the host trans-Golgi network. Plays a role through its interaction with host dynein in the intracellular microtubule-dependent transport of viral capsid toward the nucleus. Mediates the viral genome import into the nucleus through binding to host importins. Once within the nucleus, L2 localizes viral genomes to host PML bodies in order to activate early gene expression for establishment of infection. Later on, promotes late gene expression by interacting with the viral E2 protein and by inhibiting its transcriptional activation functions. During virion assembly, encapsidates the genome by direct interaction with the viral DNA.</text>
</comment>
<proteinExistence type="inferred from homology"/>
<keyword evidence="11 15" id="KW-1176">Cytoplasmic inwards viral transport</keyword>
<evidence type="ECO:0000256" key="3">
    <source>
        <dbReference type="ARBA" id="ARBA00022561"/>
    </source>
</evidence>
<evidence type="ECO:0000256" key="6">
    <source>
        <dbReference type="ARBA" id="ARBA00022812"/>
    </source>
</evidence>
<dbReference type="EMBL" id="DQ366842">
    <property type="protein sequence ID" value="ABC95029.1"/>
    <property type="molecule type" value="Genomic_DNA"/>
</dbReference>
<dbReference type="KEGG" id="vg:4239230"/>
<dbReference type="OrthoDB" id="8047at10239"/>
<evidence type="ECO:0000256" key="12">
    <source>
        <dbReference type="ARBA" id="ARBA00023125"/>
    </source>
</evidence>
<sequence>MAPRKRRATRVPRDSATNLYRQPGCRVDGNCPWGVKEQIENKTPADRILQYGSAVINLGGLGIGTGAGSGGRGGYIPMGADRGIGVGAWPRPAYPARPVVPAIETVGPTISIPEVVATDVIEMEPIVTAVDPSVIDTHPPIDPTDPAIVEDFGSYPPRPAIIDESVPTQGGNRIQVVAEVHHPADLFPSTTISSGGSTTSAVLEVGEQIPLMPRSNPPHIHEPSLLTTTTSFGTNADVVGSRASIIDFDAVDEAVGDDIPLLDRTYDRNANLEFRTSTPQSGRRPNPVKALKSLYNKYVRQVPVEDPLFMEAPGHLIEFGNPVFQPEESLEYPLQDNPLASPDERLQGTHRLHRPILSEVPGGRGIRLSRLGAIGAMRMRSGLTVGPRVHVYHDISSIEEAIELQPLGVEPHSVTGEAVMQDTSVDALTEEDITEQGFEDVPLLSPHAGQQVRLQVGPGGRNNRNVVSLEIPTTNRADTFGINIGEASDIYVHYADEKHTIPGFVPGIPLGPAVPPVIVEDDTAAYDYWFDLYLHLPRKKRKWCSFCSLTDGIVDT</sequence>
<dbReference type="GO" id="GO:0019028">
    <property type="term" value="C:viral capsid"/>
    <property type="evidence" value="ECO:0007669"/>
    <property type="project" value="UniProtKB-UniRule"/>
</dbReference>
<keyword evidence="8 15" id="KW-0426">Late protein</keyword>
<evidence type="ECO:0000256" key="13">
    <source>
        <dbReference type="ARBA" id="ARBA00023157"/>
    </source>
</evidence>
<dbReference type="GeneID" id="4239230"/>
<dbReference type="GO" id="GO:0046718">
    <property type="term" value="P:symbiont entry into host cell"/>
    <property type="evidence" value="ECO:0007669"/>
    <property type="project" value="UniProtKB-KW"/>
</dbReference>
<keyword evidence="4 15" id="KW-1048">Host nucleus</keyword>
<dbReference type="GO" id="GO:0005198">
    <property type="term" value="F:structural molecule activity"/>
    <property type="evidence" value="ECO:0007669"/>
    <property type="project" value="UniProtKB-UniRule"/>
</dbReference>
<evidence type="ECO:0000256" key="16">
    <source>
        <dbReference type="SAM" id="MobiDB-lite"/>
    </source>
</evidence>
<evidence type="ECO:0000256" key="1">
    <source>
        <dbReference type="ARBA" id="ARBA00022524"/>
    </source>
</evidence>
<comment type="similarity">
    <text evidence="15">Belongs to the papillomaviridae L2 protein family.</text>
</comment>
<evidence type="ECO:0000313" key="17">
    <source>
        <dbReference type="EMBL" id="ABC95029.1"/>
    </source>
</evidence>
<comment type="PTM">
    <text evidence="15">Highly phosphorylated.</text>
</comment>
<dbReference type="InterPro" id="IPR000784">
    <property type="entry name" value="Late_L2"/>
</dbReference>
<dbReference type="RefSeq" id="YP_717912.1">
    <property type="nucleotide sequence ID" value="NC_008298.1"/>
</dbReference>
<evidence type="ECO:0000256" key="15">
    <source>
        <dbReference type="HAMAP-Rule" id="MF_04003"/>
    </source>
</evidence>
<dbReference type="HAMAP" id="MF_04003">
    <property type="entry name" value="PPV_L2"/>
    <property type="match status" value="1"/>
</dbReference>
<gene>
    <name evidence="15 17" type="primary">L2</name>
</gene>
<keyword evidence="9 15" id="KW-1177">Microtubular inwards viral transport</keyword>
<keyword evidence="10" id="KW-1039">Host endosome</keyword>
<keyword evidence="18" id="KW-1185">Reference proteome</keyword>
<comment type="subcellular location">
    <subcellularLocation>
        <location evidence="15">Virion</location>
    </subcellularLocation>
    <subcellularLocation>
        <location evidence="15">Host nucleus</location>
    </subcellularLocation>
</comment>
<organism evidence="17 18">
    <name type="scientific">Rousettus aegyptiacus papillomavirus 1</name>
    <dbReference type="NCBI Taxonomy" id="369584"/>
    <lineage>
        <taxon>Viruses</taxon>
        <taxon>Monodnaviria</taxon>
        <taxon>Shotokuvirae</taxon>
        <taxon>Cossaviricota</taxon>
        <taxon>Papovaviricetes</taxon>
        <taxon>Zurhausenvirales</taxon>
        <taxon>Papillomaviridae</taxon>
        <taxon>Firstpapillomavirinae</taxon>
        <taxon>Psipapillomavirus</taxon>
        <taxon>Psipapillomavirus 1</taxon>
    </lineage>
</organism>
<dbReference type="GO" id="GO:0043657">
    <property type="term" value="C:host cell"/>
    <property type="evidence" value="ECO:0007669"/>
    <property type="project" value="GOC"/>
</dbReference>
<keyword evidence="2 15" id="KW-0597">Phosphoprotein</keyword>
<protein>
    <recommendedName>
        <fullName evidence="15">Minor capsid protein L2</fullName>
    </recommendedName>
</protein>
<keyword evidence="14 15" id="KW-1160">Virus entry into host cell</keyword>
<feature type="compositionally biased region" description="Basic residues" evidence="16">
    <location>
        <begin position="1"/>
        <end position="10"/>
    </location>
</feature>
<keyword evidence="3 15" id="KW-0167">Capsid protein</keyword>
<comment type="caution">
    <text evidence="15">Lacks conserved residue(s) required for the propagation of feature annotation.</text>
</comment>
<evidence type="ECO:0000313" key="18">
    <source>
        <dbReference type="Proteomes" id="UP000052098"/>
    </source>
</evidence>
<feature type="region of interest" description="Disordered" evidence="16">
    <location>
        <begin position="1"/>
        <end position="21"/>
    </location>
</feature>
<dbReference type="Proteomes" id="UP000052098">
    <property type="component" value="Segment"/>
</dbReference>
<evidence type="ECO:0000256" key="10">
    <source>
        <dbReference type="ARBA" id="ARBA00023046"/>
    </source>
</evidence>
<evidence type="ECO:0000256" key="8">
    <source>
        <dbReference type="ARBA" id="ARBA00022921"/>
    </source>
</evidence>
<evidence type="ECO:0000256" key="9">
    <source>
        <dbReference type="ARBA" id="ARBA00022952"/>
    </source>
</evidence>
<name>Q0QIH6_9PAPI</name>
<reference evidence="17 18" key="1">
    <citation type="journal article" date="2006" name="Vet. Microbiol.">
        <title>Genetic characterization of the first chiropteran papillomavirus, isolated from a basosquamous carcinoma in an Egyptian fruit bat: the Rousettus aegyptiacus papillomavirus type 1.</title>
        <authorList>
            <person name="Rector A."/>
            <person name="Mostmans S."/>
            <person name="Van Doorslaer K."/>
            <person name="McKnight C.A."/>
            <person name="Maes R.K."/>
            <person name="Wise A.G."/>
            <person name="Kiupel M."/>
            <person name="Van Ranst M."/>
        </authorList>
    </citation>
    <scope>NUCLEOTIDE SEQUENCE [LARGE SCALE GENOMIC DNA]</scope>
</reference>
<evidence type="ECO:0000256" key="2">
    <source>
        <dbReference type="ARBA" id="ARBA00022553"/>
    </source>
</evidence>
<evidence type="ECO:0000256" key="7">
    <source>
        <dbReference type="ARBA" id="ARBA00022844"/>
    </source>
</evidence>
<evidence type="ECO:0000256" key="14">
    <source>
        <dbReference type="ARBA" id="ARBA00023296"/>
    </source>
</evidence>
<comment type="subunit">
    <text evidence="15">Interacts with major capsid protein L1. Interacts with E2; this interaction inhibits E2 transcriptional activity but not the DNA replication function E2. Interacts with host HSPA8; this interaction is required for L2 nuclear translocation. Interacts with host importins KPNB2 and KPNB3. Forms a complex with importin alpha2-beta1 heterodimers via interaction with the importin alpha2 adapter. Interacts with host DYNLT1; this interaction is essential for virus intracellular transport during entry. Interacts (via C-terminus) with host retromer subunits VPS35 AND VPS29.</text>
</comment>
<feature type="short sequence motif" description="Nuclear localization signal" evidence="15">
    <location>
        <begin position="536"/>
        <end position="544"/>
    </location>
</feature>
<dbReference type="GO" id="GO:0075732">
    <property type="term" value="P:viral penetration into host nucleus"/>
    <property type="evidence" value="ECO:0007669"/>
    <property type="project" value="UniProtKB-KW"/>
</dbReference>
<keyword evidence="1 15" id="KW-1163">Viral penetration into host nucleus</keyword>
<evidence type="ECO:0000256" key="11">
    <source>
        <dbReference type="ARBA" id="ARBA00023120"/>
    </source>
</evidence>
<dbReference type="GO" id="GO:0003677">
    <property type="term" value="F:DNA binding"/>
    <property type="evidence" value="ECO:0007669"/>
    <property type="project" value="UniProtKB-UniRule"/>
</dbReference>
<keyword evidence="13" id="KW-1015">Disulfide bond</keyword>
<dbReference type="GO" id="GO:0042025">
    <property type="term" value="C:host cell nucleus"/>
    <property type="evidence" value="ECO:0007669"/>
    <property type="project" value="UniProtKB-SubCell"/>
</dbReference>
<keyword evidence="5 15" id="KW-0945">Host-virus interaction</keyword>